<dbReference type="InterPro" id="IPR046541">
    <property type="entry name" value="DUF6606"/>
</dbReference>
<evidence type="ECO:0000259" key="10">
    <source>
        <dbReference type="Pfam" id="PF20255"/>
    </source>
</evidence>
<dbReference type="EMBL" id="CAJOAY010003076">
    <property type="protein sequence ID" value="CAF4000477.1"/>
    <property type="molecule type" value="Genomic_DNA"/>
</dbReference>
<organism evidence="11 13">
    <name type="scientific">Adineta steineri</name>
    <dbReference type="NCBI Taxonomy" id="433720"/>
    <lineage>
        <taxon>Eukaryota</taxon>
        <taxon>Metazoa</taxon>
        <taxon>Spiralia</taxon>
        <taxon>Gnathifera</taxon>
        <taxon>Rotifera</taxon>
        <taxon>Eurotatoria</taxon>
        <taxon>Bdelloidea</taxon>
        <taxon>Adinetida</taxon>
        <taxon>Adinetidae</taxon>
        <taxon>Adineta</taxon>
    </lineage>
</organism>
<accession>A0A814GDQ5</accession>
<dbReference type="Proteomes" id="UP000663891">
    <property type="component" value="Unassembled WGS sequence"/>
</dbReference>
<keyword evidence="3" id="KW-0645">Protease</keyword>
<dbReference type="InterPro" id="IPR051346">
    <property type="entry name" value="OTU_Deubiquitinase"/>
</dbReference>
<evidence type="ECO:0000313" key="11">
    <source>
        <dbReference type="EMBL" id="CAF0995068.1"/>
    </source>
</evidence>
<keyword evidence="4" id="KW-0833">Ubl conjugation pathway</keyword>
<feature type="domain" description="DUF3645" evidence="9">
    <location>
        <begin position="2189"/>
        <end position="2216"/>
    </location>
</feature>
<evidence type="ECO:0000256" key="7">
    <source>
        <dbReference type="SAM" id="Coils"/>
    </source>
</evidence>
<comment type="catalytic activity">
    <reaction evidence="1">
        <text>Thiol-dependent hydrolysis of ester, thioester, amide, peptide and isopeptide bonds formed by the C-terminal Gly of ubiquitin (a 76-residue protein attached to proteins as an intracellular targeting signal).</text>
        <dbReference type="EC" id="3.4.19.12"/>
    </reaction>
</comment>
<name>A0A814GDQ5_9BILA</name>
<dbReference type="OrthoDB" id="9991011at2759"/>
<gene>
    <name evidence="12" type="ORF">OKA104_LOCUS29750</name>
    <name evidence="11" type="ORF">VCS650_LOCUS14412</name>
</gene>
<evidence type="ECO:0000256" key="1">
    <source>
        <dbReference type="ARBA" id="ARBA00000707"/>
    </source>
</evidence>
<dbReference type="Pfam" id="PF12340">
    <property type="entry name" value="DUF3638"/>
    <property type="match status" value="1"/>
</dbReference>
<dbReference type="Pfam" id="PF12359">
    <property type="entry name" value="DUF3645"/>
    <property type="match status" value="1"/>
</dbReference>
<dbReference type="EMBL" id="CAJNON010000120">
    <property type="protein sequence ID" value="CAF0995068.1"/>
    <property type="molecule type" value="Genomic_DNA"/>
</dbReference>
<reference evidence="11" key="1">
    <citation type="submission" date="2021-02" db="EMBL/GenBank/DDBJ databases">
        <authorList>
            <person name="Nowell W R."/>
        </authorList>
    </citation>
    <scope>NUCLEOTIDE SEQUENCE</scope>
</reference>
<evidence type="ECO:0000256" key="3">
    <source>
        <dbReference type="ARBA" id="ARBA00022670"/>
    </source>
</evidence>
<evidence type="ECO:0000256" key="4">
    <source>
        <dbReference type="ARBA" id="ARBA00022786"/>
    </source>
</evidence>
<keyword evidence="5" id="KW-0378">Hydrolase</keyword>
<evidence type="ECO:0000313" key="12">
    <source>
        <dbReference type="EMBL" id="CAF4000477.1"/>
    </source>
</evidence>
<dbReference type="Proteomes" id="UP000663881">
    <property type="component" value="Unassembled WGS sequence"/>
</dbReference>
<evidence type="ECO:0000256" key="6">
    <source>
        <dbReference type="ARBA" id="ARBA00022807"/>
    </source>
</evidence>
<feature type="domain" description="DUF3638" evidence="8">
    <location>
        <begin position="1843"/>
        <end position="2073"/>
    </location>
</feature>
<feature type="coiled-coil region" evidence="7">
    <location>
        <begin position="417"/>
        <end position="448"/>
    </location>
</feature>
<comment type="caution">
    <text evidence="11">The sequence shown here is derived from an EMBL/GenBank/DDBJ whole genome shotgun (WGS) entry which is preliminary data.</text>
</comment>
<evidence type="ECO:0000256" key="5">
    <source>
        <dbReference type="ARBA" id="ARBA00022801"/>
    </source>
</evidence>
<dbReference type="Pfam" id="PF20255">
    <property type="entry name" value="DUF6606"/>
    <property type="match status" value="1"/>
</dbReference>
<dbReference type="GO" id="GO:0004843">
    <property type="term" value="F:cysteine-type deubiquitinase activity"/>
    <property type="evidence" value="ECO:0007669"/>
    <property type="project" value="UniProtKB-EC"/>
</dbReference>
<dbReference type="PANTHER" id="PTHR13367">
    <property type="entry name" value="UBIQUITIN THIOESTERASE"/>
    <property type="match status" value="1"/>
</dbReference>
<dbReference type="InterPro" id="IPR022105">
    <property type="entry name" value="DUF3645"/>
</dbReference>
<evidence type="ECO:0000259" key="8">
    <source>
        <dbReference type="Pfam" id="PF12340"/>
    </source>
</evidence>
<proteinExistence type="predicted"/>
<keyword evidence="6" id="KW-0788">Thiol protease</keyword>
<evidence type="ECO:0000313" key="13">
    <source>
        <dbReference type="Proteomes" id="UP000663891"/>
    </source>
</evidence>
<dbReference type="GO" id="GO:0006508">
    <property type="term" value="P:proteolysis"/>
    <property type="evidence" value="ECO:0007669"/>
    <property type="project" value="UniProtKB-KW"/>
</dbReference>
<dbReference type="EC" id="3.4.19.12" evidence="2"/>
<dbReference type="PANTHER" id="PTHR13367:SF33">
    <property type="entry name" value="P-LOOP CONTAINING NUCLEOSIDE TRIPHOSPHATE HYDROLASE PROTEIN"/>
    <property type="match status" value="1"/>
</dbReference>
<sequence>MFNNIEYSKSYKAGQQVNETRDVAESHYVCQWWIQQFQGIEIENNSHTSIQFKKKHRDQIRLNEGELPFRRSGLWMTIKFVFHTILAKRLENNGTVVYKLLITHFLTYFICKTYLNISTELLVHCIRKIVRRLKKIECLLSRIDSDDVNQWTERTKQVIRTSLNKILPKSDWQKSIQINEKHQQLLMGNFELDHSKICQHLCQELDAYLKNKKPNKTVPASLKVNNHGNCTDIDEENYIPSIEMLKKKFNYTNGIFLTRIEIWVECCLEQWINRPKASESEKNRFETLLDFFETYQSKALDYYGSKDVLMDSMGYSRFILTSLTIIRSIHQKLCHDQKFERLQLHAIRIPNLIELFEFLVLPNREDMTRARDLYDYFREFSRKQYPDLLTDIESADAFGVYYASQSSTMNDTLYKIRTQAELDKQTKIQEVNDAKERYKNQMNSIKDLPCECEYNYSRRGNRYLAIQCERCRINEEAKNIQVSCCECPLPSKDESALAVIFELQMPIEIRHYRDIIWQFVNRLKPQPPHDMYEWLSASPHGSKLKPFFTGPSNCKVKLLSSTKSVTESHYSRALSIASTPIEGFLFENGLKVRISPTKSTEFKIEHRILTPQLVHPDYKSLQSAVNNTQFIQNHIIAMLSHCSPGIKPTQFVEFGSFRSGHRLQWWNLLTILEMDSLCIGEESVAILIIHSILQYGPLTTDPSSISCSWCSESHEQLLQDHFIDEFIARLDHRLNDCESNWENDLVLLITTMITMRIFTVCNSTKEKQVAQLIMKCRGVGAKWIDSISKTIQNTSCKLNDVIEFRRKLVNIGISCIFTFSTGQNRIDCLLSSNEHIVFLLKAATIIRDNIILNANQSNDSDFIKSIKRLNERILLTVQPKIAELLEKTSYRSLNDFAAIYWSAILTGETMNEKWQKRTEDSYDGWYDCRYQSRHLSIDCITGTFLVDGMTVGFLPEKLTTNQLYLRVFGNHVFEVQPDASPKTYITQRSYHGEGRVKYRFHFNDQTKRWTIKELHIQTQYIFQLIPHTCFQKELAETFVFNYSHWFNEKDQTVEFRPIRFTDSNFLNNKPYILSMKTGYITTTETISTQTLVNQSSTLFQNLFNRYFIRLDEKPYVYMLCSQNDSIINIHLARLGIAFEYNSRTKMIISREYSDMCIDENQWFGTLTGLTSGLLLSPLPVNNSELRDYPYRKLIVPFGTVQGQRNTDNKHQTVTIKRSSSQSDQYFVFILNDRLKILQSNDSPTGCLYLSLLHAMTSHPLSDEYTGMTGMEQAFQLLKSAASCSDQPFDKLSLNILGQIASMSPIVDYYPKHLTSMERIHWNSNGLPYSLQHFGYYLIAKKLIDHSQLFGFMHPSMILEKKPEIFQDEKYNEKLLEKLYWNYRDSYNPSARLSTEMENEIFTTHSTILYAQATKNGADITNYSVVRLLDDLYKDGNVNLTDCSNLNWFPLSQWFDRGKQLKNLFIGLLQLANRFKTEAAGKNTDNIQRFECLLNFLHYISKKCQIKPYYLQILRTTLKVSNIPIASLLFPPFNSYVNITQISVQETYIPRGKRCVSCQKNLVLAEVNRCWKENCQYPDDDDIATSTEKNTINRLLNSWRSNRNLRLFLEAVQILVSSVPIEQFHKKISYVHQQFSQELLEDHYQIQVKSSNNFIDRTLLSSAEQKFHHFNSDHLYKQILTNQNIDKQKAFPQEIFPSINDQEIPLSELTDYFQTHLKESWEKFLSEKQYQTEYPSIEQMIKYRNSFREESTKFLEEFSRSIRSSYEQLFQIGLVRRLTPSNLICLLQEKDSNSQSFLLTKDQYTLLGGILVNWTLEQQMERALYFASHDKMDDFRKELSHTPHSNWIPSENLSWLILELEMNITIREMQIKVANHMIKPNLTTSDPKLQNIVMQMNMGEGKTSVILPMLSAYLSSFNSSLVRIIVLKSLLPTNYQSLRCKLGGLLNRRIFPFACRRDMNFSDVQIKQIVNRLEQGLRNGDVILTSPEDILSFDLLTIDKCRQKQFDVARSMLSLQRWLKEFVRDILDESDEILHVKYQLVYTVGAQQQVDGGAERWTTIQSILELVKKHAANISKKFSEDVSYQSSERKSGFPHFRFQSSEPFSSLSQMIANDWLDSTQCRKEDKQDILSFILETDLSVKSLVNKFSQNDIQQFLILRGLLSSEVLLVALKKRYRVNYGVNPSSSFIRLMSVPFRAKDVAADKTEFGHPDVALVLTQLCYYYSGLNNDLLTKCFNRLNEEESDPASIYDQWILYEQDENIHVSIKQWRGINLKDYQQRTDLLYPTLRYNMLVINYFLNHFVFPREAKQFPYKLIASPWDLSASARSKIITGFSGTNDTQLLLPTHISQYDLPELKKTDAIVVNNILQSENDSYQSLAINATSNEILNQIINSKEMVNVILDVGALFIDGTNKKIAVDWLTLSDKNKIDYAVYFHFDSIFVCDRQYHHDRFETSPASERLDRCVFYLDDIHTRGTDFKFPQGFRAAVTLGNGLTKDRFVQACMRMRKLGHGHSLTFFSSNEVHQQIRKLKTNINDQINLIDILRWVYENTVLSIWDGFHHWSSQSLSFQRKVVAFEKIDWKDHEQSFTDTIMEKLAEKSLEPEMIELIRLYGPEKMLRTVEEIYYTRRLQINHRVLQSIHKIVSKRLTDYGGTKERLIGLLDEEQQRELQQELEEEERQVEHTPRVTPYECKLHPEIKKLSQIDIDMNLSEFPSVFQPLPYAFTGTTFYNDCQPDSWKKTLWISTEFQQVIATEGEYLNPFLRPPRWIIVYRNQHIIFVNALEANHLMGHLRSSNSSTTTLRLLLPHIKRIQSISVNIPTLTIPPSVGPSNSADAYYIPIESLVQLFVFNGSLYFETLDEQTAYCKCLGLCPKPRTEDENDAFEKGWIAVDGFVAAEYRHHLQMSQAQFVTNPLLFIKKLIEVRNNSRAPIRSHVGSIVHNSLKCFQP</sequence>
<keyword evidence="7" id="KW-0175">Coiled coil</keyword>
<evidence type="ECO:0000259" key="9">
    <source>
        <dbReference type="Pfam" id="PF12359"/>
    </source>
</evidence>
<protein>
    <recommendedName>
        <fullName evidence="2">ubiquitinyl hydrolase 1</fullName>
        <ecNumber evidence="2">3.4.19.12</ecNumber>
    </recommendedName>
</protein>
<dbReference type="InterPro" id="IPR022099">
    <property type="entry name" value="DUF3638"/>
</dbReference>
<evidence type="ECO:0000256" key="2">
    <source>
        <dbReference type="ARBA" id="ARBA00012759"/>
    </source>
</evidence>
<feature type="domain" description="DUF6606" evidence="10">
    <location>
        <begin position="9"/>
        <end position="109"/>
    </location>
</feature>